<protein>
    <submittedName>
        <fullName evidence="1">YhcH/YjgK/YiaL family protein</fullName>
    </submittedName>
</protein>
<dbReference type="AlphaFoldDB" id="A0A9E2NZX8"/>
<evidence type="ECO:0000313" key="1">
    <source>
        <dbReference type="EMBL" id="MBU3850549.1"/>
    </source>
</evidence>
<dbReference type="Proteomes" id="UP000823914">
    <property type="component" value="Unassembled WGS sequence"/>
</dbReference>
<dbReference type="SUPFAM" id="SSF51197">
    <property type="entry name" value="Clavaminate synthase-like"/>
    <property type="match status" value="1"/>
</dbReference>
<dbReference type="Pfam" id="PF04074">
    <property type="entry name" value="DUF386"/>
    <property type="match status" value="1"/>
</dbReference>
<dbReference type="EMBL" id="JAHLFV010000191">
    <property type="protein sequence ID" value="MBU3850549.1"/>
    <property type="molecule type" value="Genomic_DNA"/>
</dbReference>
<dbReference type="NCBIfam" id="TIGR00022">
    <property type="entry name" value="YhcH/YjgK/YiaL family protein"/>
    <property type="match status" value="1"/>
</dbReference>
<accession>A0A9E2NZX8</accession>
<dbReference type="Gene3D" id="2.60.120.370">
    <property type="entry name" value="YhcH/YjgK/YiaL"/>
    <property type="match status" value="1"/>
</dbReference>
<reference evidence="1" key="1">
    <citation type="journal article" date="2021" name="PeerJ">
        <title>Extensive microbial diversity within the chicken gut microbiome revealed by metagenomics and culture.</title>
        <authorList>
            <person name="Gilroy R."/>
            <person name="Ravi A."/>
            <person name="Getino M."/>
            <person name="Pursley I."/>
            <person name="Horton D.L."/>
            <person name="Alikhan N.F."/>
            <person name="Baker D."/>
            <person name="Gharbi K."/>
            <person name="Hall N."/>
            <person name="Watson M."/>
            <person name="Adriaenssens E.M."/>
            <person name="Foster-Nyarko E."/>
            <person name="Jarju S."/>
            <person name="Secka A."/>
            <person name="Antonio M."/>
            <person name="Oren A."/>
            <person name="Chaudhuri R.R."/>
            <person name="La Ragione R."/>
            <person name="Hildebrand F."/>
            <person name="Pallen M.J."/>
        </authorList>
    </citation>
    <scope>NUCLEOTIDE SEQUENCE</scope>
    <source>
        <strain evidence="1">Gambia15-2214</strain>
    </source>
</reference>
<sequence length="149" mass="16551">MIFDSLDRLSLYAKDFPALKTADAILKEDLLSKEPGSYTTDDPNCRYNIVHYETHVGHKDFEIHQREADLQIMLSGGEIMKAATKDLALQAQGYDANKDIAFVKGETMVSYTARPGFFALFLPGEPHAPGIALTDTAEKAKKVVFKIKV</sequence>
<evidence type="ECO:0000313" key="2">
    <source>
        <dbReference type="Proteomes" id="UP000823914"/>
    </source>
</evidence>
<organism evidence="1 2">
    <name type="scientific">Candidatus Treponema excrementipullorum</name>
    <dbReference type="NCBI Taxonomy" id="2838768"/>
    <lineage>
        <taxon>Bacteria</taxon>
        <taxon>Pseudomonadati</taxon>
        <taxon>Spirochaetota</taxon>
        <taxon>Spirochaetia</taxon>
        <taxon>Spirochaetales</taxon>
        <taxon>Treponemataceae</taxon>
        <taxon>Treponema</taxon>
    </lineage>
</organism>
<dbReference type="PANTHER" id="PTHR34986">
    <property type="entry name" value="EVOLVED BETA-GALACTOSIDASE SUBUNIT BETA"/>
    <property type="match status" value="1"/>
</dbReference>
<reference evidence="1" key="2">
    <citation type="submission" date="2021-04" db="EMBL/GenBank/DDBJ databases">
        <authorList>
            <person name="Gilroy R."/>
        </authorList>
    </citation>
    <scope>NUCLEOTIDE SEQUENCE</scope>
    <source>
        <strain evidence="1">Gambia15-2214</strain>
    </source>
</reference>
<dbReference type="InterPro" id="IPR037012">
    <property type="entry name" value="NanQ/TabA/YiaL_sf"/>
</dbReference>
<dbReference type="InterPro" id="IPR004375">
    <property type="entry name" value="NanQ/TabA/YiaL"/>
</dbReference>
<gene>
    <name evidence="1" type="ORF">IAA16_08290</name>
</gene>
<dbReference type="GO" id="GO:0005829">
    <property type="term" value="C:cytosol"/>
    <property type="evidence" value="ECO:0007669"/>
    <property type="project" value="TreeGrafter"/>
</dbReference>
<comment type="caution">
    <text evidence="1">The sequence shown here is derived from an EMBL/GenBank/DDBJ whole genome shotgun (WGS) entry which is preliminary data.</text>
</comment>
<proteinExistence type="predicted"/>
<name>A0A9E2NZX8_9SPIR</name>
<dbReference type="PANTHER" id="PTHR34986:SF1">
    <property type="entry name" value="PROTEIN YIAL"/>
    <property type="match status" value="1"/>
</dbReference>